<accession>A0A2A4JP75</accession>
<evidence type="ECO:0000256" key="1">
    <source>
        <dbReference type="SAM" id="Phobius"/>
    </source>
</evidence>
<feature type="chain" id="PRO_5012088091" description="SEFIR domain-containing protein" evidence="2">
    <location>
        <begin position="19"/>
        <end position="549"/>
    </location>
</feature>
<organism evidence="3">
    <name type="scientific">Heliothis virescens</name>
    <name type="common">Tobacco budworm moth</name>
    <dbReference type="NCBI Taxonomy" id="7102"/>
    <lineage>
        <taxon>Eukaryota</taxon>
        <taxon>Metazoa</taxon>
        <taxon>Ecdysozoa</taxon>
        <taxon>Arthropoda</taxon>
        <taxon>Hexapoda</taxon>
        <taxon>Insecta</taxon>
        <taxon>Pterygota</taxon>
        <taxon>Neoptera</taxon>
        <taxon>Endopterygota</taxon>
        <taxon>Lepidoptera</taxon>
        <taxon>Glossata</taxon>
        <taxon>Ditrysia</taxon>
        <taxon>Noctuoidea</taxon>
        <taxon>Noctuidae</taxon>
        <taxon>Heliothinae</taxon>
        <taxon>Heliothis</taxon>
    </lineage>
</organism>
<feature type="transmembrane region" description="Helical" evidence="1">
    <location>
        <begin position="265"/>
        <end position="287"/>
    </location>
</feature>
<dbReference type="AlphaFoldDB" id="A0A2A4JP75"/>
<evidence type="ECO:0000313" key="3">
    <source>
        <dbReference type="EMBL" id="PCG73865.1"/>
    </source>
</evidence>
<keyword evidence="2" id="KW-0732">Signal</keyword>
<proteinExistence type="predicted"/>
<comment type="caution">
    <text evidence="3">The sequence shown here is derived from an EMBL/GenBank/DDBJ whole genome shotgun (WGS) entry which is preliminary data.</text>
</comment>
<protein>
    <recommendedName>
        <fullName evidence="4">SEFIR domain-containing protein</fullName>
    </recommendedName>
</protein>
<keyword evidence="1" id="KW-0812">Transmembrane</keyword>
<keyword evidence="1" id="KW-0472">Membrane</keyword>
<reference evidence="3" key="1">
    <citation type="submission" date="2017-09" db="EMBL/GenBank/DDBJ databases">
        <title>Contemporary evolution of a Lepidopteran species, Heliothis virescens, in response to modern agricultural practices.</title>
        <authorList>
            <person name="Fritz M.L."/>
            <person name="Deyonke A.M."/>
            <person name="Papanicolaou A."/>
            <person name="Micinski S."/>
            <person name="Westbrook J."/>
            <person name="Gould F."/>
        </authorList>
    </citation>
    <scope>NUCLEOTIDE SEQUENCE [LARGE SCALE GENOMIC DNA]</scope>
    <source>
        <strain evidence="3">HvINT-</strain>
        <tissue evidence="3">Whole body</tissue>
    </source>
</reference>
<keyword evidence="1" id="KW-1133">Transmembrane helix</keyword>
<sequence>MLFAVYLVFLLFQTWAESARVGYRCSDDRSLDPKMTFTPSVPQVRGRYTVELCKLKDGEWTEWQIDVNYNKSNKTCEASNSMRKPGPQHSISTLDLRSINLPNCTHVCLSTDFDLIFKSCYQVKSILKVGSDSESPDDFFFIVGSNITRENVFAADAKVVFVNHDEYVTLDWILSIPPVDYSVIIQRYNNDTKELWDLQDVTRNCSVLDARSLYCTLAPEYGCYQAKLEHGGSWTSGTFHDLKFVTFMFCHKMVSPPQLEAHSSLALWLGGGAVLLALALLAGLLVFRRIDYKELMDGIIKLWPTAAPAPVAGPGGGDVLLVYAREGEAGQPVIDALKDLVRAATGARVVNSEIVYIIPCAPSLQVMSASELRALLCSRGNRAGASYILTLKFSYCNCDLTIPPLVVQSTPAIDLLRKPLRDHDAGPKLAAPLLGRRCVYRVPQFGDALVASLLSIIAENPRMHNDYHKLFLATIHGLETDVLPTVVPFTRYRLPDMAGTLGAALAGARAAALCDALQPQLRALAEAVAAFQHHARENPDYLMDELLVL</sequence>
<name>A0A2A4JP75_HELVI</name>
<evidence type="ECO:0008006" key="4">
    <source>
        <dbReference type="Google" id="ProtNLM"/>
    </source>
</evidence>
<dbReference type="EMBL" id="NWSH01000848">
    <property type="protein sequence ID" value="PCG73865.1"/>
    <property type="molecule type" value="Genomic_DNA"/>
</dbReference>
<feature type="signal peptide" evidence="2">
    <location>
        <begin position="1"/>
        <end position="18"/>
    </location>
</feature>
<gene>
    <name evidence="3" type="ORF">B5V51_14214</name>
</gene>
<evidence type="ECO:0000256" key="2">
    <source>
        <dbReference type="SAM" id="SignalP"/>
    </source>
</evidence>